<evidence type="ECO:0000313" key="3">
    <source>
        <dbReference type="Proteomes" id="UP000398389"/>
    </source>
</evidence>
<dbReference type="EMBL" id="CABVLU010000003">
    <property type="protein sequence ID" value="VVT54589.1"/>
    <property type="molecule type" value="Genomic_DNA"/>
</dbReference>
<dbReference type="Proteomes" id="UP000398389">
    <property type="component" value="Unassembled WGS sequence"/>
</dbReference>
<feature type="transmembrane region" description="Helical" evidence="1">
    <location>
        <begin position="350"/>
        <end position="371"/>
    </location>
</feature>
<keyword evidence="1" id="KW-0472">Membrane</keyword>
<accession>A0A5E8BVE1</accession>
<feature type="transmembrane region" description="Helical" evidence="1">
    <location>
        <begin position="490"/>
        <end position="515"/>
    </location>
</feature>
<reference evidence="2 3" key="1">
    <citation type="submission" date="2019-09" db="EMBL/GenBank/DDBJ databases">
        <authorList>
            <person name="Brejova B."/>
        </authorList>
    </citation>
    <scope>NUCLEOTIDE SEQUENCE [LARGE SCALE GENOMIC DNA]</scope>
</reference>
<proteinExistence type="predicted"/>
<evidence type="ECO:0000313" key="2">
    <source>
        <dbReference type="EMBL" id="VVT54589.1"/>
    </source>
</evidence>
<keyword evidence="3" id="KW-1185">Reference proteome</keyword>
<evidence type="ECO:0000256" key="1">
    <source>
        <dbReference type="SAM" id="Phobius"/>
    </source>
</evidence>
<feature type="transmembrane region" description="Helical" evidence="1">
    <location>
        <begin position="521"/>
        <end position="547"/>
    </location>
</feature>
<name>A0A5E8BVE1_9ASCO</name>
<keyword evidence="1" id="KW-1133">Transmembrane helix</keyword>
<sequence>MSHFALHEYTTAPPWSVKDSFAALKNKALHHPSSEYLIPSESIPGNEVPSIRYHGNLLAYFRHVQDPDIPSRNYTLLRVWSLALEQPMMSFKYQWSTSTPPPWISSPKLQVADMALSDSIMAFTSTENQLIFVRLKGSAQIPSEFVESLDLSPVLTHHGMTQSLCVSLSAYQNKLSLLLQGYSATQGQYTTLLLLISIPHSLESPSIVHFVIAPTLSVHMFSPESKLVCLNPSHYALLIEYLDFRKCTNFKLIFIPTNKSQMAAPRIVSFAPHSSRYLSVIHNTKLSYNWKTQTSQATFEVISRSSPHSEQIASSSLYDLAKSFSTPVFCIVASDTSTISTISSRLNSPWAMPVALMHLLIFLVLLPLLFIPVSVTQLTVTLTETQETPPQKGILPWRPHKERFKKSTQTVALGDGSAIATCSLTTRHYSRAITDGDGPDPFMRIICAGSNHFAVEDSHGPTTSGTLRLVKFTDTLASSLAYSRPSTLRLFSIGCYVGCLLAFAVAIWSVLILMPQAKMDLLVQLAICDAASVFLLAVCQDIMLLGIHTRYRWRKYKYSKRKDVWEA</sequence>
<dbReference type="AlphaFoldDB" id="A0A5E8BVE1"/>
<dbReference type="GeneID" id="43582966"/>
<protein>
    <submittedName>
        <fullName evidence="2">Uncharacterized protein</fullName>
    </submittedName>
</protein>
<keyword evidence="1" id="KW-0812">Transmembrane</keyword>
<dbReference type="RefSeq" id="XP_031854757.1">
    <property type="nucleotide sequence ID" value="XM_031998866.1"/>
</dbReference>
<gene>
    <name evidence="2" type="ORF">SAPINGB_P004151</name>
</gene>
<organism evidence="2 3">
    <name type="scientific">Magnusiomyces paraingens</name>
    <dbReference type="NCBI Taxonomy" id="2606893"/>
    <lineage>
        <taxon>Eukaryota</taxon>
        <taxon>Fungi</taxon>
        <taxon>Dikarya</taxon>
        <taxon>Ascomycota</taxon>
        <taxon>Saccharomycotina</taxon>
        <taxon>Dipodascomycetes</taxon>
        <taxon>Dipodascales</taxon>
        <taxon>Dipodascaceae</taxon>
        <taxon>Magnusiomyces</taxon>
    </lineage>
</organism>
<dbReference type="OrthoDB" id="10312306at2759"/>